<feature type="domain" description="PX" evidence="3">
    <location>
        <begin position="1"/>
        <end position="67"/>
    </location>
</feature>
<dbReference type="InterPro" id="IPR036871">
    <property type="entry name" value="PX_dom_sf"/>
</dbReference>
<dbReference type="PANTHER" id="PTHR45716:SF2">
    <property type="entry name" value="BITESIZE, ISOFORM I"/>
    <property type="match status" value="1"/>
</dbReference>
<dbReference type="PANTHER" id="PTHR45716">
    <property type="entry name" value="BITESIZE, ISOFORM I"/>
    <property type="match status" value="1"/>
</dbReference>
<evidence type="ECO:0000313" key="4">
    <source>
        <dbReference type="EMBL" id="CAD7433351.1"/>
    </source>
</evidence>
<dbReference type="CDD" id="cd08381">
    <property type="entry name" value="C2B_PI3K_class_II"/>
    <property type="match status" value="1"/>
</dbReference>
<dbReference type="PROSITE" id="PS50195">
    <property type="entry name" value="PX"/>
    <property type="match status" value="1"/>
</dbReference>
<evidence type="ECO:0000259" key="3">
    <source>
        <dbReference type="PROSITE" id="PS50195"/>
    </source>
</evidence>
<protein>
    <recommendedName>
        <fullName evidence="5">C2 domain-containing protein</fullName>
    </recommendedName>
</protein>
<proteinExistence type="predicted"/>
<dbReference type="SUPFAM" id="SSF49562">
    <property type="entry name" value="C2 domain (Calcium/lipid-binding domain, CaLB)"/>
    <property type="match status" value="1"/>
</dbReference>
<sequence>MDHKKRIRKVTESLPSGMSMGRSNIKQVAERRRNDIQYFIKSLFSMADEISHSDLVYTFFHPLLRDQQEEINIHATKVKERKSGQMSRSETHSIRGQVKLSLHYQRGTLMVMVHHARSLPLVSGGQEPSPYVKVYLLPDPTKATKRKTKVVRRNCHPSFMEMLEYRMPLEIVQHRHLQATVWNHDSLQENEFLGCIVLPLEAIDLTSETEEWYPLGNMISR</sequence>
<reference evidence="4" key="1">
    <citation type="submission" date="2020-11" db="EMBL/GenBank/DDBJ databases">
        <authorList>
            <person name="Tran Van P."/>
        </authorList>
    </citation>
    <scope>NUCLEOTIDE SEQUENCE</scope>
</reference>
<feature type="region of interest" description="Disordered" evidence="1">
    <location>
        <begin position="1"/>
        <end position="20"/>
    </location>
</feature>
<dbReference type="SUPFAM" id="SSF64268">
    <property type="entry name" value="PX domain"/>
    <property type="match status" value="1"/>
</dbReference>
<dbReference type="Gene3D" id="3.30.1520.10">
    <property type="entry name" value="Phox-like domain"/>
    <property type="match status" value="1"/>
</dbReference>
<dbReference type="InterPro" id="IPR035892">
    <property type="entry name" value="C2_domain_sf"/>
</dbReference>
<dbReference type="FunFam" id="2.60.40.150:FF:000205">
    <property type="entry name" value="Uncharacterized protein, isoform A"/>
    <property type="match status" value="1"/>
</dbReference>
<evidence type="ECO:0008006" key="5">
    <source>
        <dbReference type="Google" id="ProtNLM"/>
    </source>
</evidence>
<gene>
    <name evidence="4" type="ORF">TMSB3V08_LOCUS10028</name>
</gene>
<feature type="domain" description="C2" evidence="2">
    <location>
        <begin position="94"/>
        <end position="213"/>
    </location>
</feature>
<dbReference type="EMBL" id="OB796363">
    <property type="protein sequence ID" value="CAD7433351.1"/>
    <property type="molecule type" value="Genomic_DNA"/>
</dbReference>
<dbReference type="AlphaFoldDB" id="A0A7R9EG51"/>
<evidence type="ECO:0000259" key="2">
    <source>
        <dbReference type="PROSITE" id="PS50004"/>
    </source>
</evidence>
<evidence type="ECO:0000256" key="1">
    <source>
        <dbReference type="SAM" id="MobiDB-lite"/>
    </source>
</evidence>
<organism evidence="4">
    <name type="scientific">Timema monikensis</name>
    <dbReference type="NCBI Taxonomy" id="170555"/>
    <lineage>
        <taxon>Eukaryota</taxon>
        <taxon>Metazoa</taxon>
        <taxon>Ecdysozoa</taxon>
        <taxon>Arthropoda</taxon>
        <taxon>Hexapoda</taxon>
        <taxon>Insecta</taxon>
        <taxon>Pterygota</taxon>
        <taxon>Neoptera</taxon>
        <taxon>Polyneoptera</taxon>
        <taxon>Phasmatodea</taxon>
        <taxon>Timematodea</taxon>
        <taxon>Timematoidea</taxon>
        <taxon>Timematidae</taxon>
        <taxon>Timema</taxon>
    </lineage>
</organism>
<dbReference type="Pfam" id="PF00787">
    <property type="entry name" value="PX"/>
    <property type="match status" value="1"/>
</dbReference>
<dbReference type="PROSITE" id="PS50004">
    <property type="entry name" value="C2"/>
    <property type="match status" value="1"/>
</dbReference>
<dbReference type="InterPro" id="IPR001683">
    <property type="entry name" value="PX_dom"/>
</dbReference>
<dbReference type="Pfam" id="PF00168">
    <property type="entry name" value="C2"/>
    <property type="match status" value="1"/>
</dbReference>
<dbReference type="SMART" id="SM00239">
    <property type="entry name" value="C2"/>
    <property type="match status" value="1"/>
</dbReference>
<dbReference type="InterPro" id="IPR000008">
    <property type="entry name" value="C2_dom"/>
</dbReference>
<dbReference type="GO" id="GO:0006887">
    <property type="term" value="P:exocytosis"/>
    <property type="evidence" value="ECO:0007669"/>
    <property type="project" value="TreeGrafter"/>
</dbReference>
<dbReference type="GO" id="GO:0042043">
    <property type="term" value="F:neurexin family protein binding"/>
    <property type="evidence" value="ECO:0007669"/>
    <property type="project" value="TreeGrafter"/>
</dbReference>
<accession>A0A7R9EG51</accession>
<dbReference type="GO" id="GO:0035091">
    <property type="term" value="F:phosphatidylinositol binding"/>
    <property type="evidence" value="ECO:0007669"/>
    <property type="project" value="InterPro"/>
</dbReference>
<dbReference type="Gene3D" id="2.60.40.150">
    <property type="entry name" value="C2 domain"/>
    <property type="match status" value="1"/>
</dbReference>
<name>A0A7R9EG51_9NEOP</name>